<dbReference type="InterPro" id="IPR005467">
    <property type="entry name" value="His_kinase_dom"/>
</dbReference>
<gene>
    <name evidence="8" type="ORF">GCM10007933_04390</name>
</gene>
<protein>
    <recommendedName>
        <fullName evidence="2">histidine kinase</fullName>
        <ecNumber evidence="2">2.7.13.3</ecNumber>
    </recommendedName>
</protein>
<dbReference type="Gene3D" id="3.30.450.20">
    <property type="entry name" value="PAS domain"/>
    <property type="match status" value="2"/>
</dbReference>
<dbReference type="PANTHER" id="PTHR42878">
    <property type="entry name" value="TWO-COMPONENT HISTIDINE KINASE"/>
    <property type="match status" value="1"/>
</dbReference>
<evidence type="ECO:0000259" key="7">
    <source>
        <dbReference type="PROSITE" id="PS50109"/>
    </source>
</evidence>
<feature type="domain" description="Histidine kinase" evidence="7">
    <location>
        <begin position="377"/>
        <end position="591"/>
    </location>
</feature>
<keyword evidence="9" id="KW-1185">Reference proteome</keyword>
<dbReference type="Pfam" id="PF00512">
    <property type="entry name" value="HisKA"/>
    <property type="match status" value="1"/>
</dbReference>
<comment type="catalytic activity">
    <reaction evidence="1">
        <text>ATP + protein L-histidine = ADP + protein N-phospho-L-histidine.</text>
        <dbReference type="EC" id="2.7.13.3"/>
    </reaction>
</comment>
<evidence type="ECO:0000256" key="2">
    <source>
        <dbReference type="ARBA" id="ARBA00012438"/>
    </source>
</evidence>
<keyword evidence="4" id="KW-0808">Transferase</keyword>
<dbReference type="SMART" id="SM00387">
    <property type="entry name" value="HATPase_c"/>
    <property type="match status" value="1"/>
</dbReference>
<dbReference type="SMART" id="SM00388">
    <property type="entry name" value="HisKA"/>
    <property type="match status" value="1"/>
</dbReference>
<keyword evidence="5" id="KW-0418">Kinase</keyword>
<comment type="caution">
    <text evidence="8">The sequence shown here is derived from an EMBL/GenBank/DDBJ whole genome shotgun (WGS) entry which is preliminary data.</text>
</comment>
<dbReference type="PRINTS" id="PR00344">
    <property type="entry name" value="BCTRLSENSOR"/>
</dbReference>
<evidence type="ECO:0000256" key="5">
    <source>
        <dbReference type="ARBA" id="ARBA00022777"/>
    </source>
</evidence>
<evidence type="ECO:0000313" key="8">
    <source>
        <dbReference type="EMBL" id="GLT20987.1"/>
    </source>
</evidence>
<evidence type="ECO:0000313" key="9">
    <source>
        <dbReference type="Proteomes" id="UP001157167"/>
    </source>
</evidence>
<sequence length="603" mass="66835">MDRARLPSSLLSHLSLPTDQGAPGTFRPMRRLRAAIWLAFGLLATLIVVVAVSLIRFDHRAALQQTESELQSLTRVFEEHVARSFGEAESAVTEIAGLVAIRSGADSFAERELQNLLRERAANLPEVENLFVEREDGSLAAQSDDEQVAAEATASAAERRNLPMRIDEGITIGSPTRSANTGRWITPVTRQVFDASGKYVGTVGAAISHAYFEGIYRDIRFAEGDTILILHAIRAITLIRHPQVDALVGRSVTDLPAVGPEPASRSMVVTSPLQGEREERITAYRRLADRPLVVGTSRPIAAALADFHEHRRRIIAAAGLMLTLLGALALLLHRDTRRRDEESQALAELNATLEDRVRLRTDELEQTNRELLNFSYSISHDLRAPLRAINGFAHALEEDYGERLDDAGRNYVNRLRKASLRMGDLIDELLKLASVSNRPLHIESTDISAIAREILDDLAEHDPARLVHIHVDAGLVADADAILIRKALENLLGNAWKFSRDSHPAFIQVGGRLHGEEHLFYVTDNGVGFEMEHATHLFQPFQQLHRNKGFEGSGIGLASVRRIVERHGGQIWAESAPGTGTTMFFTLPRTPAMVRRPRERMRG</sequence>
<proteinExistence type="predicted"/>
<dbReference type="Pfam" id="PF02518">
    <property type="entry name" value="HATPase_c"/>
    <property type="match status" value="1"/>
</dbReference>
<dbReference type="PANTHER" id="PTHR42878:SF15">
    <property type="entry name" value="BACTERIOPHYTOCHROME"/>
    <property type="match status" value="1"/>
</dbReference>
<dbReference type="CDD" id="cd12915">
    <property type="entry name" value="PDC2_DGC_like"/>
    <property type="match status" value="1"/>
</dbReference>
<feature type="transmembrane region" description="Helical" evidence="6">
    <location>
        <begin position="314"/>
        <end position="332"/>
    </location>
</feature>
<keyword evidence="3" id="KW-0597">Phosphoprotein</keyword>
<dbReference type="Gene3D" id="1.10.287.130">
    <property type="match status" value="1"/>
</dbReference>
<dbReference type="EMBL" id="BSPX01000003">
    <property type="protein sequence ID" value="GLT20987.1"/>
    <property type="molecule type" value="Genomic_DNA"/>
</dbReference>
<name>A0ABQ6F6W9_9RHOO</name>
<dbReference type="RefSeq" id="WP_284186546.1">
    <property type="nucleotide sequence ID" value="NZ_BSPX01000003.1"/>
</dbReference>
<dbReference type="CDD" id="cd18773">
    <property type="entry name" value="PDC1_HK_sensor"/>
    <property type="match status" value="1"/>
</dbReference>
<evidence type="ECO:0000256" key="3">
    <source>
        <dbReference type="ARBA" id="ARBA00022553"/>
    </source>
</evidence>
<dbReference type="SUPFAM" id="SSF47384">
    <property type="entry name" value="Homodimeric domain of signal transducing histidine kinase"/>
    <property type="match status" value="1"/>
</dbReference>
<keyword evidence="6" id="KW-0812">Transmembrane</keyword>
<dbReference type="InterPro" id="IPR036097">
    <property type="entry name" value="HisK_dim/P_sf"/>
</dbReference>
<dbReference type="Proteomes" id="UP001157167">
    <property type="component" value="Unassembled WGS sequence"/>
</dbReference>
<dbReference type="CDD" id="cd00082">
    <property type="entry name" value="HisKA"/>
    <property type="match status" value="1"/>
</dbReference>
<dbReference type="InterPro" id="IPR036890">
    <property type="entry name" value="HATPase_C_sf"/>
</dbReference>
<dbReference type="InterPro" id="IPR003594">
    <property type="entry name" value="HATPase_dom"/>
</dbReference>
<accession>A0ABQ6F6W9</accession>
<evidence type="ECO:0000256" key="6">
    <source>
        <dbReference type="SAM" id="Phobius"/>
    </source>
</evidence>
<keyword evidence="6" id="KW-1133">Transmembrane helix</keyword>
<dbReference type="InterPro" id="IPR004358">
    <property type="entry name" value="Sig_transdc_His_kin-like_C"/>
</dbReference>
<dbReference type="InterPro" id="IPR003661">
    <property type="entry name" value="HisK_dim/P_dom"/>
</dbReference>
<dbReference type="PROSITE" id="PS50109">
    <property type="entry name" value="HIS_KIN"/>
    <property type="match status" value="1"/>
</dbReference>
<evidence type="ECO:0000256" key="4">
    <source>
        <dbReference type="ARBA" id="ARBA00022679"/>
    </source>
</evidence>
<dbReference type="InterPro" id="IPR050351">
    <property type="entry name" value="BphY/WalK/GraS-like"/>
</dbReference>
<organism evidence="8 9">
    <name type="scientific">Zoogloea oryzae</name>
    <dbReference type="NCBI Taxonomy" id="310767"/>
    <lineage>
        <taxon>Bacteria</taxon>
        <taxon>Pseudomonadati</taxon>
        <taxon>Pseudomonadota</taxon>
        <taxon>Betaproteobacteria</taxon>
        <taxon>Rhodocyclales</taxon>
        <taxon>Zoogloeaceae</taxon>
        <taxon>Zoogloea</taxon>
    </lineage>
</organism>
<dbReference type="SUPFAM" id="SSF55874">
    <property type="entry name" value="ATPase domain of HSP90 chaperone/DNA topoisomerase II/histidine kinase"/>
    <property type="match status" value="1"/>
</dbReference>
<keyword evidence="6" id="KW-0472">Membrane</keyword>
<dbReference type="EC" id="2.7.13.3" evidence="2"/>
<evidence type="ECO:0000256" key="1">
    <source>
        <dbReference type="ARBA" id="ARBA00000085"/>
    </source>
</evidence>
<reference evidence="9" key="1">
    <citation type="journal article" date="2019" name="Int. J. Syst. Evol. Microbiol.">
        <title>The Global Catalogue of Microorganisms (GCM) 10K type strain sequencing project: providing services to taxonomists for standard genome sequencing and annotation.</title>
        <authorList>
            <consortium name="The Broad Institute Genomics Platform"/>
            <consortium name="The Broad Institute Genome Sequencing Center for Infectious Disease"/>
            <person name="Wu L."/>
            <person name="Ma J."/>
        </authorList>
    </citation>
    <scope>NUCLEOTIDE SEQUENCE [LARGE SCALE GENOMIC DNA]</scope>
    <source>
        <strain evidence="9">NBRC 102407</strain>
    </source>
</reference>
<dbReference type="Gene3D" id="3.30.565.10">
    <property type="entry name" value="Histidine kinase-like ATPase, C-terminal domain"/>
    <property type="match status" value="1"/>
</dbReference>
<feature type="transmembrane region" description="Helical" evidence="6">
    <location>
        <begin position="34"/>
        <end position="55"/>
    </location>
</feature>